<evidence type="ECO:0000313" key="3">
    <source>
        <dbReference type="Proteomes" id="UP001239909"/>
    </source>
</evidence>
<dbReference type="InterPro" id="IPR000572">
    <property type="entry name" value="OxRdtase_Mopterin-bd_dom"/>
</dbReference>
<keyword evidence="3" id="KW-1185">Reference proteome</keyword>
<dbReference type="Gene3D" id="3.90.420.10">
    <property type="entry name" value="Oxidoreductase, molybdopterin-binding domain"/>
    <property type="match status" value="1"/>
</dbReference>
<dbReference type="SUPFAM" id="SSF56524">
    <property type="entry name" value="Oxidoreductase molybdopterin-binding domain"/>
    <property type="match status" value="1"/>
</dbReference>
<organism evidence="2 3">
    <name type="scientific">Paralimibaculum aggregatum</name>
    <dbReference type="NCBI Taxonomy" id="3036245"/>
    <lineage>
        <taxon>Bacteria</taxon>
        <taxon>Pseudomonadati</taxon>
        <taxon>Pseudomonadota</taxon>
        <taxon>Alphaproteobacteria</taxon>
        <taxon>Rhodobacterales</taxon>
        <taxon>Paracoccaceae</taxon>
        <taxon>Paralimibaculum</taxon>
    </lineage>
</organism>
<name>A0ABQ6LH72_9RHOB</name>
<evidence type="ECO:0000259" key="1">
    <source>
        <dbReference type="Pfam" id="PF00174"/>
    </source>
</evidence>
<dbReference type="Pfam" id="PF00174">
    <property type="entry name" value="Oxidored_molyb"/>
    <property type="match status" value="1"/>
</dbReference>
<protein>
    <submittedName>
        <fullName evidence="2">Protein-methionine-sulfoxide reductase catalytic subunit MsrP</fullName>
    </submittedName>
</protein>
<dbReference type="PROSITE" id="PS51318">
    <property type="entry name" value="TAT"/>
    <property type="match status" value="1"/>
</dbReference>
<sequence>MFHLKRPRWALPERAATPESVFRNRRAFLAGGAGLAAIGTTAALTGSLGVMMPEAAAAAGAPASPFEPVPPRNPAFANAGREVTPEEINARYNNFYEFGSHKRIHDAAEALKTEGWTVTVDGMVETPKTFGTDELLAAMPIEERVIRHRCVEAWSMVVPWIGFPLAALLKAVTPLGSARYVRFETFHDPDTATGQRQFWYPWPYVEGLTVAEAGNPLAFMVMGAYGKVLHKPFGAPIRLHLPWKYGFKSIKSITRITLTEERPVGFWEELQAAEYGFWANVNPEVAHPRWSQASERVLGTDERIPTQLFNGYGPEVAHLYDGLEAEHGDRLWR</sequence>
<feature type="domain" description="Oxidoreductase molybdopterin-binding" evidence="1">
    <location>
        <begin position="110"/>
        <end position="267"/>
    </location>
</feature>
<evidence type="ECO:0000313" key="2">
    <source>
        <dbReference type="EMBL" id="GMG81776.1"/>
    </source>
</evidence>
<comment type="caution">
    <text evidence="2">The sequence shown here is derived from an EMBL/GenBank/DDBJ whole genome shotgun (WGS) entry which is preliminary data.</text>
</comment>
<dbReference type="RefSeq" id="WP_285670492.1">
    <property type="nucleotide sequence ID" value="NZ_BSYI01000005.1"/>
</dbReference>
<gene>
    <name evidence="2" type="primary">msrP</name>
    <name evidence="2" type="ORF">LNKW23_09890</name>
</gene>
<proteinExistence type="predicted"/>
<accession>A0ABQ6LH72</accession>
<dbReference type="NCBIfam" id="NF003767">
    <property type="entry name" value="PRK05363.1"/>
    <property type="match status" value="1"/>
</dbReference>
<dbReference type="EMBL" id="BSYI01000005">
    <property type="protein sequence ID" value="GMG81776.1"/>
    <property type="molecule type" value="Genomic_DNA"/>
</dbReference>
<dbReference type="Proteomes" id="UP001239909">
    <property type="component" value="Unassembled WGS sequence"/>
</dbReference>
<dbReference type="PANTHER" id="PTHR43032:SF3">
    <property type="entry name" value="PROTEIN-METHIONINE-SULFOXIDE REDUCTASE CATALYTIC SUBUNIT MSRP"/>
    <property type="match status" value="1"/>
</dbReference>
<dbReference type="InterPro" id="IPR036374">
    <property type="entry name" value="OxRdtase_Mopterin-bd_sf"/>
</dbReference>
<reference evidence="2 3" key="1">
    <citation type="submission" date="2023-04" db="EMBL/GenBank/DDBJ databases">
        <title>Marinoamorphus aggregata gen. nov., sp. Nov., isolate from tissue of brittle star Ophioplocus japonicus.</title>
        <authorList>
            <person name="Kawano K."/>
            <person name="Sawayama S."/>
            <person name="Nakagawa S."/>
        </authorList>
    </citation>
    <scope>NUCLEOTIDE SEQUENCE [LARGE SCALE GENOMIC DNA]</scope>
    <source>
        <strain evidence="2 3">NKW23</strain>
    </source>
</reference>
<dbReference type="PANTHER" id="PTHR43032">
    <property type="entry name" value="PROTEIN-METHIONINE-SULFOXIDE REDUCTASE"/>
    <property type="match status" value="1"/>
</dbReference>
<dbReference type="InterPro" id="IPR006311">
    <property type="entry name" value="TAT_signal"/>
</dbReference>